<sequence length="360" mass="40404">MLKFYLHRGVMFSKFFLILGFSSIVTFSAELDHSSLLFDTDSVLFLDENNEPVKAYFSPPNNSGAPDIESRLFLTERKLEEKMRFKYYSRDAPDGITIQDKRDLEFLINISKPIKCITHGWLSGGDKDTSLRIKDGFLHRYDANVLVMDWSDISSNVLYPLPMRATTDVGKHYGTYLNYIIGELGADPKNIHLVGHSLGAHVSGFAGREVKYGKIGRITALDPALPGFNLGLVEYGKLNKSDALFVDVIHTCAGVLGYWDPLGHVDIYPNGGVPPQPGCNVIQFYKACSHGMSWKIFASSLMRTKPYIASECSTVHDVAKKNCKERRIAYGDSTPKNVSGIFYGEVHKHELIFHDIYDKD</sequence>
<feature type="domain" description="Lipase" evidence="5">
    <location>
        <begin position="83"/>
        <end position="323"/>
    </location>
</feature>
<dbReference type="Pfam" id="PF00151">
    <property type="entry name" value="Lipase"/>
    <property type="match status" value="1"/>
</dbReference>
<evidence type="ECO:0000313" key="7">
    <source>
        <dbReference type="RefSeq" id="XP_030755492.1"/>
    </source>
</evidence>
<dbReference type="GO" id="GO:0005615">
    <property type="term" value="C:extracellular space"/>
    <property type="evidence" value="ECO:0007669"/>
    <property type="project" value="TreeGrafter"/>
</dbReference>
<evidence type="ECO:0000256" key="2">
    <source>
        <dbReference type="ARBA" id="ARBA00010701"/>
    </source>
</evidence>
<reference evidence="7" key="1">
    <citation type="submission" date="2025-08" db="UniProtKB">
        <authorList>
            <consortium name="RefSeq"/>
        </authorList>
    </citation>
    <scope>IDENTIFICATION</scope>
    <source>
        <tissue evidence="7">Gonads</tissue>
    </source>
</reference>
<dbReference type="OrthoDB" id="199913at2759"/>
<gene>
    <name evidence="7" type="primary">LOC115881909</name>
</gene>
<dbReference type="RefSeq" id="XP_030755492.1">
    <property type="nucleotide sequence ID" value="XM_030899632.1"/>
</dbReference>
<evidence type="ECO:0000256" key="4">
    <source>
        <dbReference type="RuleBase" id="RU004262"/>
    </source>
</evidence>
<accession>A0A6J2XVD0</accession>
<dbReference type="GO" id="GO:0016042">
    <property type="term" value="P:lipid catabolic process"/>
    <property type="evidence" value="ECO:0007669"/>
    <property type="project" value="TreeGrafter"/>
</dbReference>
<evidence type="ECO:0000256" key="1">
    <source>
        <dbReference type="ARBA" id="ARBA00004613"/>
    </source>
</evidence>
<dbReference type="AlphaFoldDB" id="A0A6J2XVD0"/>
<dbReference type="PANTHER" id="PTHR11610">
    <property type="entry name" value="LIPASE"/>
    <property type="match status" value="1"/>
</dbReference>
<proteinExistence type="inferred from homology"/>
<dbReference type="Proteomes" id="UP000504635">
    <property type="component" value="Unplaced"/>
</dbReference>
<dbReference type="Gene3D" id="3.40.50.1820">
    <property type="entry name" value="alpha/beta hydrolase"/>
    <property type="match status" value="1"/>
</dbReference>
<name>A0A6J2XVD0_SITOR</name>
<comment type="similarity">
    <text evidence="2 4">Belongs to the AB hydrolase superfamily. Lipase family.</text>
</comment>
<organism evidence="6 7">
    <name type="scientific">Sitophilus oryzae</name>
    <name type="common">Rice weevil</name>
    <name type="synonym">Curculio oryzae</name>
    <dbReference type="NCBI Taxonomy" id="7048"/>
    <lineage>
        <taxon>Eukaryota</taxon>
        <taxon>Metazoa</taxon>
        <taxon>Ecdysozoa</taxon>
        <taxon>Arthropoda</taxon>
        <taxon>Hexapoda</taxon>
        <taxon>Insecta</taxon>
        <taxon>Pterygota</taxon>
        <taxon>Neoptera</taxon>
        <taxon>Endopterygota</taxon>
        <taxon>Coleoptera</taxon>
        <taxon>Polyphaga</taxon>
        <taxon>Cucujiformia</taxon>
        <taxon>Curculionidae</taxon>
        <taxon>Dryophthorinae</taxon>
        <taxon>Sitophilus</taxon>
    </lineage>
</organism>
<dbReference type="GO" id="GO:0016298">
    <property type="term" value="F:lipase activity"/>
    <property type="evidence" value="ECO:0007669"/>
    <property type="project" value="InterPro"/>
</dbReference>
<evidence type="ECO:0000256" key="3">
    <source>
        <dbReference type="ARBA" id="ARBA00022525"/>
    </source>
</evidence>
<keyword evidence="3" id="KW-0964">Secreted</keyword>
<dbReference type="PANTHER" id="PTHR11610:SF178">
    <property type="entry name" value="LIPASE MEMBER H-A-LIKE PROTEIN"/>
    <property type="match status" value="1"/>
</dbReference>
<evidence type="ECO:0000313" key="6">
    <source>
        <dbReference type="Proteomes" id="UP000504635"/>
    </source>
</evidence>
<dbReference type="InterPro" id="IPR029058">
    <property type="entry name" value="AB_hydrolase_fold"/>
</dbReference>
<dbReference type="FunCoup" id="A0A6J2XVD0">
    <property type="interactions" value="13"/>
</dbReference>
<protein>
    <submittedName>
        <fullName evidence="7">Lipase member H-like isoform X1</fullName>
    </submittedName>
</protein>
<dbReference type="InterPro" id="IPR013818">
    <property type="entry name" value="Lipase"/>
</dbReference>
<dbReference type="PRINTS" id="PR00821">
    <property type="entry name" value="TAGLIPASE"/>
</dbReference>
<evidence type="ECO:0000259" key="5">
    <source>
        <dbReference type="Pfam" id="PF00151"/>
    </source>
</evidence>
<dbReference type="InParanoid" id="A0A6J2XVD0"/>
<keyword evidence="6" id="KW-1185">Reference proteome</keyword>
<dbReference type="InterPro" id="IPR000734">
    <property type="entry name" value="TAG_lipase"/>
</dbReference>
<dbReference type="KEGG" id="soy:115881909"/>
<comment type="subcellular location">
    <subcellularLocation>
        <location evidence="1">Secreted</location>
    </subcellularLocation>
</comment>
<dbReference type="SUPFAM" id="SSF53474">
    <property type="entry name" value="alpha/beta-Hydrolases"/>
    <property type="match status" value="1"/>
</dbReference>
<dbReference type="GeneID" id="115881909"/>